<dbReference type="PROSITE" id="PS50097">
    <property type="entry name" value="BTB"/>
    <property type="match status" value="1"/>
</dbReference>
<dbReference type="GO" id="GO:0016567">
    <property type="term" value="P:protein ubiquitination"/>
    <property type="evidence" value="ECO:0007669"/>
    <property type="project" value="InterPro"/>
</dbReference>
<comment type="pathway">
    <text evidence="1">Protein modification; protein ubiquitination.</text>
</comment>
<dbReference type="Gene3D" id="3.30.710.10">
    <property type="entry name" value="Potassium Channel Kv1.1, Chain A"/>
    <property type="match status" value="1"/>
</dbReference>
<evidence type="ECO:0000259" key="2">
    <source>
        <dbReference type="PROSITE" id="PS50097"/>
    </source>
</evidence>
<dbReference type="Proteomes" id="UP000095767">
    <property type="component" value="Unassembled WGS sequence"/>
</dbReference>
<dbReference type="AlphaFoldDB" id="A0A1E5WL28"/>
<evidence type="ECO:0000313" key="4">
    <source>
        <dbReference type="Proteomes" id="UP000095767"/>
    </source>
</evidence>
<dbReference type="EMBL" id="LWDX02003188">
    <property type="protein sequence ID" value="OEL38044.1"/>
    <property type="molecule type" value="Genomic_DNA"/>
</dbReference>
<dbReference type="PANTHER" id="PTHR26379:SF268">
    <property type="entry name" value="OS08G0406500 PROTEIN"/>
    <property type="match status" value="1"/>
</dbReference>
<accession>A0A1E5WL28</accession>
<name>A0A1E5WL28_9POAL</name>
<keyword evidence="4" id="KW-1185">Reference proteome</keyword>
<dbReference type="InterPro" id="IPR045005">
    <property type="entry name" value="BPM1-6"/>
</dbReference>
<dbReference type="InterPro" id="IPR000210">
    <property type="entry name" value="BTB/POZ_dom"/>
</dbReference>
<dbReference type="STRING" id="888268.A0A1E5WL28"/>
<evidence type="ECO:0000256" key="1">
    <source>
        <dbReference type="ARBA" id="ARBA00004906"/>
    </source>
</evidence>
<feature type="domain" description="BTB" evidence="2">
    <location>
        <begin position="70"/>
        <end position="133"/>
    </location>
</feature>
<sequence>MILGTGQTRWGYHPESRFVEAKDDSITIVCTVKVLVQAGSCTAAGRPFIAVPPPNMPEHLLLFIHTKRGCDVRFQVEGKEFEAHMLLMRMRAPSFSVQTLEPLAVAKGGGRLYATIADMKADAFEAVLCFIYTEMRPLKCIISSTALNLLLTRRRG</sequence>
<proteinExistence type="predicted"/>
<dbReference type="OrthoDB" id="10541180at2759"/>
<gene>
    <name evidence="3" type="ORF">BAE44_0000938</name>
</gene>
<evidence type="ECO:0000313" key="3">
    <source>
        <dbReference type="EMBL" id="OEL38044.1"/>
    </source>
</evidence>
<comment type="caution">
    <text evidence="3">The sequence shown here is derived from an EMBL/GenBank/DDBJ whole genome shotgun (WGS) entry which is preliminary data.</text>
</comment>
<protein>
    <recommendedName>
        <fullName evidence="2">BTB domain-containing protein</fullName>
    </recommendedName>
</protein>
<dbReference type="Pfam" id="PF00651">
    <property type="entry name" value="BTB"/>
    <property type="match status" value="1"/>
</dbReference>
<dbReference type="PANTHER" id="PTHR26379">
    <property type="entry name" value="BTB/POZ AND MATH DOMAIN-CONTAINING PROTEIN 1"/>
    <property type="match status" value="1"/>
</dbReference>
<organism evidence="3 4">
    <name type="scientific">Dichanthelium oligosanthes</name>
    <dbReference type="NCBI Taxonomy" id="888268"/>
    <lineage>
        <taxon>Eukaryota</taxon>
        <taxon>Viridiplantae</taxon>
        <taxon>Streptophyta</taxon>
        <taxon>Embryophyta</taxon>
        <taxon>Tracheophyta</taxon>
        <taxon>Spermatophyta</taxon>
        <taxon>Magnoliopsida</taxon>
        <taxon>Liliopsida</taxon>
        <taxon>Poales</taxon>
        <taxon>Poaceae</taxon>
        <taxon>PACMAD clade</taxon>
        <taxon>Panicoideae</taxon>
        <taxon>Panicodae</taxon>
        <taxon>Paniceae</taxon>
        <taxon>Dichantheliinae</taxon>
        <taxon>Dichanthelium</taxon>
    </lineage>
</organism>
<dbReference type="SUPFAM" id="SSF54695">
    <property type="entry name" value="POZ domain"/>
    <property type="match status" value="1"/>
</dbReference>
<reference evidence="3 4" key="1">
    <citation type="submission" date="2016-09" db="EMBL/GenBank/DDBJ databases">
        <title>The draft genome of Dichanthelium oligosanthes: A C3 panicoid grass species.</title>
        <authorList>
            <person name="Studer A.J."/>
            <person name="Schnable J.C."/>
            <person name="Brutnell T.P."/>
        </authorList>
    </citation>
    <scope>NUCLEOTIDE SEQUENCE [LARGE SCALE GENOMIC DNA]</scope>
    <source>
        <strain evidence="4">cv. Kellogg 1175</strain>
        <tissue evidence="3">Leaf</tissue>
    </source>
</reference>
<dbReference type="InterPro" id="IPR011333">
    <property type="entry name" value="SKP1/BTB/POZ_sf"/>
</dbReference>